<proteinExistence type="predicted"/>
<dbReference type="Pfam" id="PF05593">
    <property type="entry name" value="RHS_repeat"/>
    <property type="match status" value="3"/>
</dbReference>
<name>A0A2V2YTG4_9BACL</name>
<evidence type="ECO:0000313" key="6">
    <source>
        <dbReference type="Proteomes" id="UP000246635"/>
    </source>
</evidence>
<feature type="region of interest" description="Disordered" evidence="3">
    <location>
        <begin position="427"/>
        <end position="446"/>
    </location>
</feature>
<feature type="coiled-coil region" evidence="2">
    <location>
        <begin position="56"/>
        <end position="83"/>
    </location>
</feature>
<dbReference type="InterPro" id="IPR022385">
    <property type="entry name" value="Rhs_assc_core"/>
</dbReference>
<dbReference type="Gene3D" id="2.180.10.10">
    <property type="entry name" value="RHS repeat-associated core"/>
    <property type="match status" value="5"/>
</dbReference>
<dbReference type="InterPro" id="IPR031325">
    <property type="entry name" value="RHS_repeat"/>
</dbReference>
<dbReference type="InterPro" id="IPR006530">
    <property type="entry name" value="YD"/>
</dbReference>
<keyword evidence="1" id="KW-0677">Repeat</keyword>
<dbReference type="InterPro" id="IPR050708">
    <property type="entry name" value="T6SS_VgrG/RHS"/>
</dbReference>
<dbReference type="PANTHER" id="PTHR32305">
    <property type="match status" value="1"/>
</dbReference>
<keyword evidence="6" id="KW-1185">Reference proteome</keyword>
<evidence type="ECO:0000259" key="4">
    <source>
        <dbReference type="Pfam" id="PF25023"/>
    </source>
</evidence>
<dbReference type="OrthoDB" id="41445at2"/>
<protein>
    <submittedName>
        <fullName evidence="5">RHS repeat-associated protein</fullName>
    </submittedName>
</protein>
<dbReference type="RefSeq" id="WP_110044628.1">
    <property type="nucleotide sequence ID" value="NZ_CP054613.1"/>
</dbReference>
<accession>A0A2V2YTG4</accession>
<comment type="caution">
    <text evidence="5">The sequence shown here is derived from an EMBL/GenBank/DDBJ whole genome shotgun (WGS) entry which is preliminary data.</text>
</comment>
<dbReference type="PANTHER" id="PTHR32305:SF15">
    <property type="entry name" value="PROTEIN RHSA-RELATED"/>
    <property type="match status" value="1"/>
</dbReference>
<feature type="domain" description="Teneurin-like YD-shell" evidence="4">
    <location>
        <begin position="1223"/>
        <end position="1334"/>
    </location>
</feature>
<dbReference type="Pfam" id="PF25023">
    <property type="entry name" value="TEN_YD-shell"/>
    <property type="match status" value="2"/>
</dbReference>
<evidence type="ECO:0000256" key="3">
    <source>
        <dbReference type="SAM" id="MobiDB-lite"/>
    </source>
</evidence>
<organism evidence="5 6">
    <name type="scientific">Paenibacillus cellulosilyticus</name>
    <dbReference type="NCBI Taxonomy" id="375489"/>
    <lineage>
        <taxon>Bacteria</taxon>
        <taxon>Bacillati</taxon>
        <taxon>Bacillota</taxon>
        <taxon>Bacilli</taxon>
        <taxon>Bacillales</taxon>
        <taxon>Paenibacillaceae</taxon>
        <taxon>Paenibacillus</taxon>
    </lineage>
</organism>
<evidence type="ECO:0000313" key="5">
    <source>
        <dbReference type="EMBL" id="PWW01126.1"/>
    </source>
</evidence>
<evidence type="ECO:0000256" key="1">
    <source>
        <dbReference type="ARBA" id="ARBA00022737"/>
    </source>
</evidence>
<keyword evidence="2" id="KW-0175">Coiled coil</keyword>
<reference evidence="5 6" key="1">
    <citation type="submission" date="2018-05" db="EMBL/GenBank/DDBJ databases">
        <title>Genomic Encyclopedia of Type Strains, Phase III (KMG-III): the genomes of soil and plant-associated and newly described type strains.</title>
        <authorList>
            <person name="Whitman W."/>
        </authorList>
    </citation>
    <scope>NUCLEOTIDE SEQUENCE [LARGE SCALE GENOMIC DNA]</scope>
    <source>
        <strain evidence="5 6">CECT 5696</strain>
    </source>
</reference>
<feature type="domain" description="Teneurin-like YD-shell" evidence="4">
    <location>
        <begin position="1356"/>
        <end position="1623"/>
    </location>
</feature>
<dbReference type="Proteomes" id="UP000246635">
    <property type="component" value="Unassembled WGS sequence"/>
</dbReference>
<dbReference type="NCBIfam" id="TIGR01643">
    <property type="entry name" value="YD_repeat_2x"/>
    <property type="match status" value="4"/>
</dbReference>
<sequence>MRKITNILIIFSLLFTLTYEPILAENNVTSNDGTDLNTIMEPENIILDQTPQTATLSEEEQAIATYMEQMNSVQQANQSLAEQEGKLTISQIIDEFGVTESSIQNKLDTGKTLSQIYVALVDENESFSKEQSSLSRLNPVMELQTIEIPESTNPVTSDYGDNVDLTLVNLFSQVSMESSESMMQQTTKQAAASVVPEPEIRQVTPKINEAPYQTSLHDDTISFLSGSLSTSETDLTLPGRNGLGFALTRTYNSSGSQFYDTGASYTYASYTVSYATRVQTDTVGYSVSYTYDKYLQTILCSTGNVLSTTGSGQSYTTSATFSTYNAAISASVPSIASDTVHSCGEIGTDKKYIYTYSFRSKSSPSEYITDSSSVGSSGTAGPYYYYSDAQVVQSTINSNANTLLSSIKNGSDNQVQYYIRTYTSSSPNAQIKQSGSNSSRNTVYTPDDENRYPIGKGWSWNIPYVATYGGKQYVNLGESGSYEISGTYLKGYPWKDLQFVSNTSVQVNNIQSQYALQRIDGTKMFFASDGKLLQISDAYNNTVTFKYVSVSPYGQVLTTITDAIGNMIQISYTTTKVTLTSGLKTVVYNKISQNGKEMLTSVVNPLGQSTSYTYDIASAKFNNLGTTPITDNPYALLKSISHPTGARTVFHYETEPITRFVATNKVNQVYRLHDRSEELTEGGQKTTYNEAFVTYPQDMGATYTTTGMSISSNLFTTDTMTNYTFRKVFPNEDVAPQYYLTNVDVTGVQQSNLSHKTIYTYDEVKGNPNPINTESYTEEQTSTTTTTQTPHLITSTTYDDYGNLLTSIDERKNKITNVYNSSTHLLDNSTLSSATNGSTNLFTSLTRNGLGSVTKVEVRDNPNSSLLRKQEYGYDIYGNTISIIRENGENDQITTINYDNTTHAFPIQMSSNYTDMDGTITSRAISATYDNLTGNLLTYIDANQNTTTYTYDALNRIKTVKNPDLTLKQYTYDDINNELTTTDELGKKTKSKWNALGWFIEQDQYEAGQYTKKSMTSYNLNGSMLWAEDALANRVTYAYDDWGRVIKVTQPNQGIVSTTYNDMAREVVSTDAEGNQSKTKTNIYGQTITTAEKRGVSGNFTIVSQQTYDQQGRLKTVGDALNYSNITYSYDSLGQLLTVTQAYAEGANYSYKYDMLGNQTVAKDPTSTTTMEYDELGQLVKQVDQNGMITKYGYDKNGNLTKKIDRNQNTLYYQYNSRNWLVSKSVAGEPVIGYTYNADGTRANMTEATDTTSYSYNSDTGEVTSITYPDGKILKMNSYDANGRLTQMIDPANKIIDYSYSQDGLYQVKVNNQLKASYDYYKNGLTKTTILGNGITTIRTYDGLYLSDVVDKKTSNGLILNSYHYQTDNRGNIDQTIINLNASGNGQSVTSDFTYDSQNRITTASPNNEVYNYDSRGNRQTLKSDQLVLPTSARNSYDAWNRLKSVTTTDGHQVKYTYNGDDLLVSRTENGITTRYYYLGSDIIAEGTVAADGSVTITSSFIRGNGLISKIDTSTNMEGYYLFNGHGDVMEMRDTTGLLINAYDYDIWGNPVASIEQVSYPVGTMTNPFRYSGEFWDESADLQYLRARWYAPSLGRFINEDTYQGDITNPLSQNLYTYVHNNPLIYSDPSGHWCTSSDGKWAHSGACSDPTSIYSDDMLHDGGQMRFDGYEPAGAIYQYPIELRYARWYAGDASAYEGASESDKQQLIRMAKSDWTWGEAFTWFSAGVLTGFSLAFPSAGLASLEVASTGTFTYNAATVSGGASVFVTILKGAKTPGAVPALNKLAQSALEKGNTYITGIIRSDGTIEAHLNVGGLTTSHKALGLAADDVGFNMSYYDGRWNITGSGFAGANNWPAPSPAQIDMLKTLFGVN</sequence>
<dbReference type="NCBIfam" id="TIGR03696">
    <property type="entry name" value="Rhs_assc_core"/>
    <property type="match status" value="1"/>
</dbReference>
<dbReference type="InterPro" id="IPR056823">
    <property type="entry name" value="TEN-like_YD-shell"/>
</dbReference>
<dbReference type="EMBL" id="QGTQ01000010">
    <property type="protein sequence ID" value="PWW01126.1"/>
    <property type="molecule type" value="Genomic_DNA"/>
</dbReference>
<feature type="compositionally biased region" description="Polar residues" evidence="3">
    <location>
        <begin position="427"/>
        <end position="444"/>
    </location>
</feature>
<evidence type="ECO:0000256" key="2">
    <source>
        <dbReference type="SAM" id="Coils"/>
    </source>
</evidence>
<gene>
    <name evidence="5" type="ORF">DFQ01_11015</name>
</gene>